<dbReference type="STRING" id="521011.Mpal_1418"/>
<dbReference type="Proteomes" id="UP000002457">
    <property type="component" value="Chromosome"/>
</dbReference>
<reference evidence="1 2" key="1">
    <citation type="journal article" date="2015" name="Genome Announc.">
        <title>Complete Genome Sequence of Methanosphaerula palustris E1-9CT, a Hydrogenotrophic Methanogen Isolated from a Minerotrophic Fen Peatland.</title>
        <authorList>
            <person name="Cadillo-Quiroz H."/>
            <person name="Browne P."/>
            <person name="Kyrpides N."/>
            <person name="Woyke T."/>
            <person name="Goodwin L."/>
            <person name="Detter C."/>
            <person name="Yavitt J.B."/>
            <person name="Zinder S.H."/>
        </authorList>
    </citation>
    <scope>NUCLEOTIDE SEQUENCE [LARGE SCALE GENOMIC DNA]</scope>
    <source>
        <strain evidence="2">ATCC BAA-1556 / DSM 19958 / E1-9c</strain>
    </source>
</reference>
<dbReference type="KEGG" id="mpl:Mpal_1418"/>
<keyword evidence="2" id="KW-1185">Reference proteome</keyword>
<accession>B8GI07</accession>
<sequence length="161" mass="17578">MPAIGFAAGLRNVREPITAPGYGAERMIEILTEHAEHLTFTVNTLTHQVRDLEIARDAVETPAQRHPSRDVWRAAVASCDQVCLEAQEMVYDTEPADVAAGIRRVAEVLADAMEGTDAAEIMESRTRAFDATRYLQGLGPMGGDLRWLPPLFVGGMPALCM</sequence>
<name>B8GI07_METPE</name>
<evidence type="ECO:0000313" key="1">
    <source>
        <dbReference type="EMBL" id="ACL16747.1"/>
    </source>
</evidence>
<protein>
    <submittedName>
        <fullName evidence="1">Uncharacterized protein</fullName>
    </submittedName>
</protein>
<organism evidence="1 2">
    <name type="scientific">Methanosphaerula palustris (strain ATCC BAA-1556 / DSM 19958 / E1-9c)</name>
    <dbReference type="NCBI Taxonomy" id="521011"/>
    <lineage>
        <taxon>Archaea</taxon>
        <taxon>Methanobacteriati</taxon>
        <taxon>Methanobacteriota</taxon>
        <taxon>Stenosarchaea group</taxon>
        <taxon>Methanomicrobia</taxon>
        <taxon>Methanomicrobiales</taxon>
        <taxon>Methanoregulaceae</taxon>
        <taxon>Methanosphaerula</taxon>
    </lineage>
</organism>
<evidence type="ECO:0000313" key="2">
    <source>
        <dbReference type="Proteomes" id="UP000002457"/>
    </source>
</evidence>
<dbReference type="GeneID" id="7270023"/>
<dbReference type="HOGENOM" id="CLU_1639983_0_0_2"/>
<dbReference type="RefSeq" id="WP_012618066.1">
    <property type="nucleotide sequence ID" value="NC_011832.1"/>
</dbReference>
<proteinExistence type="predicted"/>
<gene>
    <name evidence="1" type="ordered locus">Mpal_1418</name>
</gene>
<dbReference type="EMBL" id="CP001338">
    <property type="protein sequence ID" value="ACL16747.1"/>
    <property type="molecule type" value="Genomic_DNA"/>
</dbReference>
<dbReference type="AlphaFoldDB" id="B8GI07"/>